<dbReference type="EMBL" id="FNFH01000001">
    <property type="protein sequence ID" value="SDJ63698.1"/>
    <property type="molecule type" value="Genomic_DNA"/>
</dbReference>
<dbReference type="RefSeq" id="WP_091507592.1">
    <property type="nucleotide sequence ID" value="NZ_FNFH01000001.1"/>
</dbReference>
<feature type="domain" description="Tetrahaem cytochrome" evidence="9">
    <location>
        <begin position="44"/>
        <end position="135"/>
    </location>
</feature>
<gene>
    <name evidence="10" type="ORF">SAMN05216212_0505</name>
</gene>
<dbReference type="InterPro" id="IPR012286">
    <property type="entry name" value="Tetrahaem_cytochrome"/>
</dbReference>
<comment type="cofactor">
    <cofactor evidence="1">
        <name>heme c</name>
        <dbReference type="ChEBI" id="CHEBI:61717"/>
    </cofactor>
</comment>
<dbReference type="GO" id="GO:0046872">
    <property type="term" value="F:metal ion binding"/>
    <property type="evidence" value="ECO:0007669"/>
    <property type="project" value="UniProtKB-KW"/>
</dbReference>
<name>A0A1G8VC98_9GAMM</name>
<evidence type="ECO:0000256" key="2">
    <source>
        <dbReference type="ARBA" id="ARBA00004196"/>
    </source>
</evidence>
<evidence type="ECO:0000256" key="3">
    <source>
        <dbReference type="ARBA" id="ARBA00022448"/>
    </source>
</evidence>
<reference evidence="11" key="1">
    <citation type="submission" date="2016-10" db="EMBL/GenBank/DDBJ databases">
        <authorList>
            <person name="Varghese N."/>
            <person name="Submissions S."/>
        </authorList>
    </citation>
    <scope>NUCLEOTIDE SEQUENCE [LARGE SCALE GENOMIC DNA]</scope>
    <source>
        <strain evidence="11">CGMCC 1.10658</strain>
    </source>
</reference>
<evidence type="ECO:0000313" key="11">
    <source>
        <dbReference type="Proteomes" id="UP000199305"/>
    </source>
</evidence>
<evidence type="ECO:0000313" key="10">
    <source>
        <dbReference type="EMBL" id="SDJ63698.1"/>
    </source>
</evidence>
<evidence type="ECO:0000259" key="9">
    <source>
        <dbReference type="Pfam" id="PF14537"/>
    </source>
</evidence>
<evidence type="ECO:0000256" key="5">
    <source>
        <dbReference type="ARBA" id="ARBA00022723"/>
    </source>
</evidence>
<dbReference type="Proteomes" id="UP000199305">
    <property type="component" value="Unassembled WGS sequence"/>
</dbReference>
<keyword evidence="11" id="KW-1185">Reference proteome</keyword>
<keyword evidence="3" id="KW-0813">Transport</keyword>
<dbReference type="OrthoDB" id="9814800at2"/>
<dbReference type="AlphaFoldDB" id="A0A1G8VC98"/>
<dbReference type="PANTHER" id="PTHR35038:SF8">
    <property type="entry name" value="C-TYPE POLYHEME CYTOCHROME OMCC"/>
    <property type="match status" value="1"/>
</dbReference>
<evidence type="ECO:0000256" key="8">
    <source>
        <dbReference type="ARBA" id="ARBA00023004"/>
    </source>
</evidence>
<dbReference type="Gene3D" id="1.10.1130.10">
    <property type="entry name" value="Flavocytochrome C3, Chain A"/>
    <property type="match status" value="1"/>
</dbReference>
<dbReference type="InterPro" id="IPR051829">
    <property type="entry name" value="Multiheme_Cytochr_ET"/>
</dbReference>
<dbReference type="Gene3D" id="1.10.780.10">
    <property type="entry name" value="Hydroxylamine Oxidoreductase, Chain A, domain 1"/>
    <property type="match status" value="1"/>
</dbReference>
<evidence type="ECO:0000256" key="4">
    <source>
        <dbReference type="ARBA" id="ARBA00022617"/>
    </source>
</evidence>
<keyword evidence="6" id="KW-0732">Signal</keyword>
<keyword evidence="4" id="KW-0349">Heme</keyword>
<evidence type="ECO:0000256" key="1">
    <source>
        <dbReference type="ARBA" id="ARBA00001926"/>
    </source>
</evidence>
<dbReference type="Gene3D" id="3.90.10.10">
    <property type="entry name" value="Cytochrome C3"/>
    <property type="match status" value="1"/>
</dbReference>
<dbReference type="SUPFAM" id="SSF48695">
    <property type="entry name" value="Multiheme cytochromes"/>
    <property type="match status" value="1"/>
</dbReference>
<dbReference type="Pfam" id="PF14537">
    <property type="entry name" value="Cytochrom_c3_2"/>
    <property type="match status" value="1"/>
</dbReference>
<dbReference type="GO" id="GO:0030313">
    <property type="term" value="C:cell envelope"/>
    <property type="evidence" value="ECO:0007669"/>
    <property type="project" value="UniProtKB-SubCell"/>
</dbReference>
<dbReference type="InterPro" id="IPR036280">
    <property type="entry name" value="Multihaem_cyt_sf"/>
</dbReference>
<evidence type="ECO:0000256" key="7">
    <source>
        <dbReference type="ARBA" id="ARBA00022982"/>
    </source>
</evidence>
<dbReference type="PANTHER" id="PTHR35038">
    <property type="entry name" value="DISSIMILATORY SULFITE REDUCTASE SIRA"/>
    <property type="match status" value="1"/>
</dbReference>
<proteinExistence type="predicted"/>
<evidence type="ECO:0000256" key="6">
    <source>
        <dbReference type="ARBA" id="ARBA00022729"/>
    </source>
</evidence>
<keyword evidence="8" id="KW-0408">Iron</keyword>
<protein>
    <submittedName>
        <fullName evidence="10">Cytochrome c3</fullName>
    </submittedName>
</protein>
<sequence>MKKYQFKFWHYGLLVTLLAGAAITYNLEASDRSFFISGEPTHGHHQIELACSTCHGDGFAGQEFLQQACLDCHADELAAADDSHPARKFLDPRNAALLAKLDARRCVTCHTEHKPEITRDMGVTLAGDFCFHCHQDIADDRSSHEGLGFESCASAGCHNYHDNQYLYEDFLTAHIGAPAVLPAGHLPVRNGLAQWKENNPEKAPLGHADADLETGAAGDHTSSDILGDWSASPHAQAAVNCSGCHAGGKMQFSSAEIVAQCGECHAAQREGFTSGKHGMRLSANLPPGFAETSGNISPTEAWLPMKAGAEGELSCTSCHGPHEINTKFATVDACLGCHNDEHSLAYRQSAHFREWESGGTGGVSCANCHLPRETHDGLVRTNHNQNHNLRPNEKMLPVCLSCHGIEFAVSALASKPVVRSNFSAPPADGHDTFELIRERIARIRSR</sequence>
<dbReference type="STRING" id="658219.SAMN05216212_0505"/>
<keyword evidence="7" id="KW-0249">Electron transport</keyword>
<accession>A0A1G8VC98</accession>
<keyword evidence="5" id="KW-0479">Metal-binding</keyword>
<organism evidence="10 11">
    <name type="scientific">Microbulbifer yueqingensis</name>
    <dbReference type="NCBI Taxonomy" id="658219"/>
    <lineage>
        <taxon>Bacteria</taxon>
        <taxon>Pseudomonadati</taxon>
        <taxon>Pseudomonadota</taxon>
        <taxon>Gammaproteobacteria</taxon>
        <taxon>Cellvibrionales</taxon>
        <taxon>Microbulbiferaceae</taxon>
        <taxon>Microbulbifer</taxon>
    </lineage>
</organism>
<comment type="subcellular location">
    <subcellularLocation>
        <location evidence="2">Cell envelope</location>
    </subcellularLocation>
</comment>